<evidence type="ECO:0000313" key="1">
    <source>
        <dbReference type="EMBL" id="KAI3727469.1"/>
    </source>
</evidence>
<dbReference type="EMBL" id="CM042051">
    <property type="protein sequence ID" value="KAI3727469.1"/>
    <property type="molecule type" value="Genomic_DNA"/>
</dbReference>
<gene>
    <name evidence="1" type="ORF">L6452_16084</name>
</gene>
<sequence>MAKTIYDDFSSSGDTLNRQNLENRFNQPMPMIGFYIAVASLICTIGITIDTLQSFTRSSFTLRVTFSKAKSPIHVEKNSTPTCLEIQKFLVPLQILFPIAIKFSMDLNATMPHRQDQLAKFCDGESDYKWSTTMVLISQTIAVGIGTIAPAVRWFMAINFSSSNKAKQACNRELGVEIYWIKKLLVWQLQPLDFKICGHHGRFLDFKRFIRCKNSISSNESELGSLTNLSRFVIHLGGEEELVDLIMKNNGDATDHWIKIGEKQKPEDLIVEKLLEKLVEKVDSSSAFTGVGEFDNDSVPSLEYVKLFCCRPKMKCTNAAKDYLKSYRS</sequence>
<evidence type="ECO:0000313" key="2">
    <source>
        <dbReference type="Proteomes" id="UP001055879"/>
    </source>
</evidence>
<name>A0ACB9BZM0_ARCLA</name>
<reference evidence="2" key="1">
    <citation type="journal article" date="2022" name="Mol. Ecol. Resour.">
        <title>The genomes of chicory, endive, great burdock and yacon provide insights into Asteraceae palaeo-polyploidization history and plant inulin production.</title>
        <authorList>
            <person name="Fan W."/>
            <person name="Wang S."/>
            <person name="Wang H."/>
            <person name="Wang A."/>
            <person name="Jiang F."/>
            <person name="Liu H."/>
            <person name="Zhao H."/>
            <person name="Xu D."/>
            <person name="Zhang Y."/>
        </authorList>
    </citation>
    <scope>NUCLEOTIDE SEQUENCE [LARGE SCALE GENOMIC DNA]</scope>
    <source>
        <strain evidence="2">cv. Niubang</strain>
    </source>
</reference>
<proteinExistence type="predicted"/>
<protein>
    <submittedName>
        <fullName evidence="1">Uncharacterized protein</fullName>
    </submittedName>
</protein>
<keyword evidence="2" id="KW-1185">Reference proteome</keyword>
<accession>A0ACB9BZM0</accession>
<reference evidence="1 2" key="2">
    <citation type="journal article" date="2022" name="Mol. Ecol. Resour.">
        <title>The genomes of chicory, endive, great burdock and yacon provide insights into Asteraceae paleo-polyploidization history and plant inulin production.</title>
        <authorList>
            <person name="Fan W."/>
            <person name="Wang S."/>
            <person name="Wang H."/>
            <person name="Wang A."/>
            <person name="Jiang F."/>
            <person name="Liu H."/>
            <person name="Zhao H."/>
            <person name="Xu D."/>
            <person name="Zhang Y."/>
        </authorList>
    </citation>
    <scope>NUCLEOTIDE SEQUENCE [LARGE SCALE GENOMIC DNA]</scope>
    <source>
        <strain evidence="2">cv. Niubang</strain>
    </source>
</reference>
<organism evidence="1 2">
    <name type="scientific">Arctium lappa</name>
    <name type="common">Greater burdock</name>
    <name type="synonym">Lappa major</name>
    <dbReference type="NCBI Taxonomy" id="4217"/>
    <lineage>
        <taxon>Eukaryota</taxon>
        <taxon>Viridiplantae</taxon>
        <taxon>Streptophyta</taxon>
        <taxon>Embryophyta</taxon>
        <taxon>Tracheophyta</taxon>
        <taxon>Spermatophyta</taxon>
        <taxon>Magnoliopsida</taxon>
        <taxon>eudicotyledons</taxon>
        <taxon>Gunneridae</taxon>
        <taxon>Pentapetalae</taxon>
        <taxon>asterids</taxon>
        <taxon>campanulids</taxon>
        <taxon>Asterales</taxon>
        <taxon>Asteraceae</taxon>
        <taxon>Carduoideae</taxon>
        <taxon>Cardueae</taxon>
        <taxon>Arctiinae</taxon>
        <taxon>Arctium</taxon>
    </lineage>
</organism>
<dbReference type="Proteomes" id="UP001055879">
    <property type="component" value="Linkage Group LG05"/>
</dbReference>
<comment type="caution">
    <text evidence="1">The sequence shown here is derived from an EMBL/GenBank/DDBJ whole genome shotgun (WGS) entry which is preliminary data.</text>
</comment>